<evidence type="ECO:0000259" key="1">
    <source>
        <dbReference type="Pfam" id="PF00665"/>
    </source>
</evidence>
<dbReference type="EMBL" id="VCQT01000022">
    <property type="protein sequence ID" value="TMW13783.1"/>
    <property type="molecule type" value="Genomic_DNA"/>
</dbReference>
<name>A0ABY2XN16_9GAMM</name>
<evidence type="ECO:0000313" key="2">
    <source>
        <dbReference type="EMBL" id="TMW13783.1"/>
    </source>
</evidence>
<dbReference type="InterPro" id="IPR012337">
    <property type="entry name" value="RNaseH-like_sf"/>
</dbReference>
<dbReference type="Gene3D" id="3.30.420.10">
    <property type="entry name" value="Ribonuclease H-like superfamily/Ribonuclease H"/>
    <property type="match status" value="1"/>
</dbReference>
<gene>
    <name evidence="2" type="ORF">FGS76_06575</name>
</gene>
<keyword evidence="3" id="KW-1185">Reference proteome</keyword>
<dbReference type="Pfam" id="PF00665">
    <property type="entry name" value="rve"/>
    <property type="match status" value="1"/>
</dbReference>
<dbReference type="InterPro" id="IPR036397">
    <property type="entry name" value="RNaseH_sf"/>
</dbReference>
<evidence type="ECO:0000313" key="3">
    <source>
        <dbReference type="Proteomes" id="UP000739180"/>
    </source>
</evidence>
<accession>A0ABY2XN16</accession>
<feature type="domain" description="Integrase catalytic" evidence="1">
    <location>
        <begin position="16"/>
        <end position="59"/>
    </location>
</feature>
<protein>
    <submittedName>
        <fullName evidence="2">Transposase family protein</fullName>
    </submittedName>
</protein>
<dbReference type="InterPro" id="IPR001584">
    <property type="entry name" value="Integrase_cat-core"/>
</dbReference>
<proteinExistence type="predicted"/>
<comment type="caution">
    <text evidence="2">The sequence shown here is derived from an EMBL/GenBank/DDBJ whole genome shotgun (WGS) entry which is preliminary data.</text>
</comment>
<dbReference type="Proteomes" id="UP000739180">
    <property type="component" value="Unassembled WGS sequence"/>
</dbReference>
<sequence>MKQPRKVPEPTSFTVTSPNQVWSWDISYCPSAVRGQHWYLYLIMDIYSRRIIAWYIHGRVPAGWPRSSLNALYCQRAVGTIRRCCTLTMEHR</sequence>
<reference evidence="2 3" key="1">
    <citation type="submission" date="2019-05" db="EMBL/GenBank/DDBJ databases">
        <title>Genome of Alcanivorax gelatiniphagus, an oil degrading marine bacteria.</title>
        <authorList>
            <person name="Kwon K.K."/>
        </authorList>
    </citation>
    <scope>NUCLEOTIDE SEQUENCE [LARGE SCALE GENOMIC DNA]</scope>
    <source>
        <strain evidence="2 3">MEBiC 08158</strain>
    </source>
</reference>
<organism evidence="2 3">
    <name type="scientific">Alloalcanivorax gelatiniphagus</name>
    <dbReference type="NCBI Taxonomy" id="1194167"/>
    <lineage>
        <taxon>Bacteria</taxon>
        <taxon>Pseudomonadati</taxon>
        <taxon>Pseudomonadota</taxon>
        <taxon>Gammaproteobacteria</taxon>
        <taxon>Oceanospirillales</taxon>
        <taxon>Alcanivoracaceae</taxon>
        <taxon>Alloalcanivorax</taxon>
    </lineage>
</organism>
<dbReference type="SUPFAM" id="SSF53098">
    <property type="entry name" value="Ribonuclease H-like"/>
    <property type="match status" value="1"/>
</dbReference>